<accession>A0A1Y3EZG8</accession>
<gene>
    <name evidence="1" type="ORF">D917_05648</name>
</gene>
<dbReference type="Proteomes" id="UP000243006">
    <property type="component" value="Unassembled WGS sequence"/>
</dbReference>
<evidence type="ECO:0000313" key="2">
    <source>
        <dbReference type="Proteomes" id="UP000243006"/>
    </source>
</evidence>
<protein>
    <submittedName>
        <fullName evidence="1">Uncharacterized protein</fullName>
    </submittedName>
</protein>
<name>A0A1Y3EZG8_9BILA</name>
<dbReference type="EMBL" id="LVZM01001522">
    <property type="protein sequence ID" value="OUC49177.1"/>
    <property type="molecule type" value="Genomic_DNA"/>
</dbReference>
<reference evidence="1 2" key="1">
    <citation type="submission" date="2015-04" db="EMBL/GenBank/DDBJ databases">
        <title>Draft genome of the roundworm Trichinella nativa.</title>
        <authorList>
            <person name="Mitreva M."/>
        </authorList>
    </citation>
    <scope>NUCLEOTIDE SEQUENCE [LARGE SCALE GENOMIC DNA]</scope>
    <source>
        <strain evidence="1 2">ISS45</strain>
    </source>
</reference>
<evidence type="ECO:0000313" key="1">
    <source>
        <dbReference type="EMBL" id="OUC49177.1"/>
    </source>
</evidence>
<dbReference type="AlphaFoldDB" id="A0A1Y3EZG8"/>
<sequence length="198" mass="21439">MQMCCGCKSDLGIYGHPTRSQDDANLQIHEYLVSGFCLERSFELAGESKFSFQIIIGSRFNFGTSNGVSLPFLSNFPKLKNLFQNPSIGSGFQAGFNNQPGNRGFGVNGGSNILGMFGQQRGFNGEVDSQGTYRGGFGNNWSIMRGLVDGGQNFGGSFNPRTGEVGFSRSGGIGPFFNAERGIKLDFGDLILRREGRI</sequence>
<proteinExistence type="predicted"/>
<comment type="caution">
    <text evidence="1">The sequence shown here is derived from an EMBL/GenBank/DDBJ whole genome shotgun (WGS) entry which is preliminary data.</text>
</comment>
<organism evidence="1 2">
    <name type="scientific">Trichinella nativa</name>
    <dbReference type="NCBI Taxonomy" id="6335"/>
    <lineage>
        <taxon>Eukaryota</taxon>
        <taxon>Metazoa</taxon>
        <taxon>Ecdysozoa</taxon>
        <taxon>Nematoda</taxon>
        <taxon>Enoplea</taxon>
        <taxon>Dorylaimia</taxon>
        <taxon>Trichinellida</taxon>
        <taxon>Trichinellidae</taxon>
        <taxon>Trichinella</taxon>
    </lineage>
</organism>